<sequence length="118" mass="12407">MIQIVGAHAESAGVAFAIRLTMPQPLTRPGWIAGFGGGYPEGAPSGGADPLQLTSGAREFSVEQGFGRMKADYQALHAIPYNLTHPCSSAGEGRDPVAVTDRQAFSCSSRQDRCGKEL</sequence>
<comment type="caution">
    <text evidence="1">The sequence shown here is derived from an EMBL/GenBank/DDBJ whole genome shotgun (WGS) entry which is preliminary data.</text>
</comment>
<organism evidence="1 2">
    <name type="scientific">Methylocella silvestris</name>
    <dbReference type="NCBI Taxonomy" id="199596"/>
    <lineage>
        <taxon>Bacteria</taxon>
        <taxon>Pseudomonadati</taxon>
        <taxon>Pseudomonadota</taxon>
        <taxon>Alphaproteobacteria</taxon>
        <taxon>Hyphomicrobiales</taxon>
        <taxon>Beijerinckiaceae</taxon>
        <taxon>Methylocella</taxon>
    </lineage>
</organism>
<accession>A0A2J7TE65</accession>
<protein>
    <submittedName>
        <fullName evidence="1">Uncharacterized protein</fullName>
    </submittedName>
</protein>
<evidence type="ECO:0000313" key="2">
    <source>
        <dbReference type="Proteomes" id="UP000236286"/>
    </source>
</evidence>
<gene>
    <name evidence="1" type="ORF">CR492_15605</name>
</gene>
<dbReference type="Proteomes" id="UP000236286">
    <property type="component" value="Unassembled WGS sequence"/>
</dbReference>
<evidence type="ECO:0000313" key="1">
    <source>
        <dbReference type="EMBL" id="PNG25067.1"/>
    </source>
</evidence>
<proteinExistence type="predicted"/>
<dbReference type="AlphaFoldDB" id="A0A2J7TE65"/>
<name>A0A2J7TE65_METSI</name>
<reference evidence="1 2" key="1">
    <citation type="submission" date="2017-10" db="EMBL/GenBank/DDBJ databases">
        <title>Genome announcement of Methylocella silvestris TVC from permafrost.</title>
        <authorList>
            <person name="Wang J."/>
            <person name="Geng K."/>
            <person name="Ul-Haque F."/>
            <person name="Crombie A.T."/>
            <person name="Street L.E."/>
            <person name="Wookey P.A."/>
            <person name="Murrell J.C."/>
            <person name="Pratscher J."/>
        </authorList>
    </citation>
    <scope>NUCLEOTIDE SEQUENCE [LARGE SCALE GENOMIC DNA]</scope>
    <source>
        <strain evidence="1 2">TVC</strain>
    </source>
</reference>
<dbReference type="EMBL" id="PDZR01000020">
    <property type="protein sequence ID" value="PNG25067.1"/>
    <property type="molecule type" value="Genomic_DNA"/>
</dbReference>